<dbReference type="OrthoDB" id="6650at10239"/>
<dbReference type="KEGG" id="vg:24284881"/>
<dbReference type="GO" id="GO:0005198">
    <property type="term" value="F:structural molecule activity"/>
    <property type="evidence" value="ECO:0007669"/>
    <property type="project" value="InterPro"/>
</dbReference>
<dbReference type="InterPro" id="IPR010340">
    <property type="entry name" value="Herpes_UL11/UL32"/>
</dbReference>
<dbReference type="GO" id="GO:0019033">
    <property type="term" value="C:viral tegument"/>
    <property type="evidence" value="ECO:0007669"/>
    <property type="project" value="UniProtKB-SubCell"/>
</dbReference>
<evidence type="ECO:0000256" key="3">
    <source>
        <dbReference type="ARBA" id="ARBA00022553"/>
    </source>
</evidence>
<feature type="compositionally biased region" description="Polar residues" evidence="6">
    <location>
        <begin position="728"/>
        <end position="741"/>
    </location>
</feature>
<comment type="subcellular location">
    <subcellularLocation>
        <location evidence="1">Virion tegument</location>
    </subcellularLocation>
</comment>
<feature type="region of interest" description="Disordered" evidence="6">
    <location>
        <begin position="353"/>
        <end position="404"/>
    </location>
</feature>
<dbReference type="Proteomes" id="UP000171701">
    <property type="component" value="Segment"/>
</dbReference>
<proteinExistence type="inferred from homology"/>
<evidence type="ECO:0000256" key="6">
    <source>
        <dbReference type="SAM" id="MobiDB-lite"/>
    </source>
</evidence>
<accession>A0A0F7CSV8</accession>
<evidence type="ECO:0000256" key="5">
    <source>
        <dbReference type="ARBA" id="ARBA00022844"/>
    </source>
</evidence>
<feature type="compositionally biased region" description="Low complexity" evidence="6">
    <location>
        <begin position="566"/>
        <end position="581"/>
    </location>
</feature>
<keyword evidence="5" id="KW-0946">Virion</keyword>
<keyword evidence="3" id="KW-0597">Phosphoprotein</keyword>
<evidence type="ECO:0000256" key="4">
    <source>
        <dbReference type="ARBA" id="ARBA00022580"/>
    </source>
</evidence>
<evidence type="ECO:0000256" key="2">
    <source>
        <dbReference type="ARBA" id="ARBA00010295"/>
    </source>
</evidence>
<organism evidence="7 8">
    <name type="scientific">Papiine betaherpesvirus 4</name>
    <dbReference type="NCBI Taxonomy" id="2560624"/>
    <lineage>
        <taxon>Viruses</taxon>
        <taxon>Duplodnaviria</taxon>
        <taxon>Heunggongvirae</taxon>
        <taxon>Peploviricota</taxon>
        <taxon>Herviviricetes</taxon>
        <taxon>Herpesvirales</taxon>
        <taxon>Orthoherpesviridae</taxon>
        <taxon>Betaherpesvirinae</taxon>
        <taxon>Cytomegalovirus</taxon>
        <taxon>Cytomegalovirus papiinebeta4</taxon>
    </lineage>
</organism>
<evidence type="ECO:0000313" key="8">
    <source>
        <dbReference type="Proteomes" id="UP000171701"/>
    </source>
</evidence>
<protein>
    <submittedName>
        <fullName evidence="7">UL32</fullName>
    </submittedName>
</protein>
<evidence type="ECO:0000313" key="7">
    <source>
        <dbReference type="EMBL" id="AKG51624.1"/>
    </source>
</evidence>
<feature type="compositionally biased region" description="Pro residues" evidence="6">
    <location>
        <begin position="598"/>
        <end position="612"/>
    </location>
</feature>
<keyword evidence="8" id="KW-1185">Reference proteome</keyword>
<keyword evidence="4" id="KW-0920">Virion tegument</keyword>
<feature type="region of interest" description="Disordered" evidence="6">
    <location>
        <begin position="661"/>
        <end position="687"/>
    </location>
</feature>
<feature type="region of interest" description="Disordered" evidence="6">
    <location>
        <begin position="497"/>
        <end position="614"/>
    </location>
</feature>
<feature type="region of interest" description="Disordered" evidence="6">
    <location>
        <begin position="723"/>
        <end position="764"/>
    </location>
</feature>
<reference evidence="7 8" key="1">
    <citation type="journal article" date="2001" name="Arch. Virol.">
        <title>Isolation and characterization of an endogenous cytomegalovirus (BaCMV) from baboons.</title>
        <authorList>
            <person name="Blewett E.L."/>
            <person name="White G."/>
            <person name="Saliki J.T."/>
            <person name="Eberle R."/>
        </authorList>
    </citation>
    <scope>NUCLEOTIDE SEQUENCE [LARGE SCALE GENOMIC DNA]</scope>
    <source>
        <strain evidence="7">OCOM4-52</strain>
    </source>
</reference>
<dbReference type="Pfam" id="PF06070">
    <property type="entry name" value="Herpes_UL32"/>
    <property type="match status" value="1"/>
</dbReference>
<evidence type="ECO:0000256" key="1">
    <source>
        <dbReference type="ARBA" id="ARBA00004535"/>
    </source>
</evidence>
<feature type="compositionally biased region" description="Acidic residues" evidence="6">
    <location>
        <begin position="542"/>
        <end position="551"/>
    </location>
</feature>
<reference evidence="7 8" key="2">
    <citation type="journal article" date="2015" name="Genome Announc.">
        <title>Complete Genome Sequences of Mandrillus leucophaeus and Papio ursinus Cytomegaloviruses.</title>
        <authorList>
            <person name="Blewett E.L."/>
            <person name="Sherrod C.J."/>
            <person name="Texier J.R."/>
            <person name="Conrad T.M."/>
            <person name="Dittmer D.P."/>
        </authorList>
    </citation>
    <scope>NUCLEOTIDE SEQUENCE [LARGE SCALE GENOMIC DNA]</scope>
    <source>
        <strain evidence="7">OCOM4-52</strain>
    </source>
</reference>
<comment type="similarity">
    <text evidence="2">Belongs to the herpesviridae large structural phosphoprotein family.</text>
</comment>
<dbReference type="EMBL" id="KR351281">
    <property type="protein sequence ID" value="AKG51624.1"/>
    <property type="molecule type" value="Genomic_DNA"/>
</dbReference>
<name>A0A0F7CSV8_9BETA</name>
<feature type="compositionally biased region" description="Polar residues" evidence="6">
    <location>
        <begin position="375"/>
        <end position="395"/>
    </location>
</feature>
<sequence>MGLKFIGLSPKHVASINKFLETLSKRPNVDLECNAKILRRCGEKTLHRRSVIFNKLVLWLAYYRELRYHAPDLSSLLSEFEVQVSEVSRRAHTYPFRKPGDARSHLRTIEVTSFGDDARTDLQVIQSAMESSTALARLSECQSMTVGEVAFIQLREKDVMMLEESLRDICNNMFEIRPAQLNLERPCNSSLVNATNKLVYLGRVISMVRICWDSLTDKCLINIKDLCKSLMKELKTCKSFESNYCSNIIKHGVHNGETADMLLEMLMEDFHIYEDIFPRSSTSGDSIGALEYDDQELRMEWEKWLKGARRDDSPTYEKWDIKKPTPTKADRQMAFSMLSPTDDSKADFWEKPTRTTAAPWEKPSSGTVAPWEKPVSTTIPWSKPATSNAPSTSKRVTFWPDDEDKDWKNVESDNVKVDSLVDIGSGLEGLKLDSSTEHTPAYKFEPPKLTQSTEYNPFIQPIRPLDSTVPLFKPVTMDTSQLIDWNNKALGSQLDTTPTIVPVIPPDSDLETGKSAASDLSDVDFTDPNSNFSPAKRRDPSETEASDDDDAKSEAADLFSDDGSDAESVASVVSVQEAPPSKAKRKLITDAVSKIKPQPKPRPSLGPFPPVDPLASIDARRILKPVVKPVVKPAAVKPPIPAKPVVLKPATLQVPATTITSSVKPPVTAPPASTKIPKESGVKATASAPIQLPATSVKEKVAKPQTVSSTQVLIPAAEKSQAKMLVSPATSPFKSADSSTKPIPLPTPSPSKDSDISTRDSQSAISAIIQKIKGDARENEE</sequence>